<dbReference type="GeneTree" id="ENSGT00940000156980"/>
<reference evidence="2" key="2">
    <citation type="submission" date="2025-08" db="UniProtKB">
        <authorList>
            <consortium name="Ensembl"/>
        </authorList>
    </citation>
    <scope>IDENTIFICATION</scope>
    <source>
        <strain evidence="2">Glennie</strain>
    </source>
</reference>
<evidence type="ECO:0000313" key="2">
    <source>
        <dbReference type="Ensembl" id="ENSOANP00000035479.1"/>
    </source>
</evidence>
<dbReference type="AlphaFoldDB" id="A0A6I8N313"/>
<organism evidence="2 3">
    <name type="scientific">Ornithorhynchus anatinus</name>
    <name type="common">Duckbill platypus</name>
    <dbReference type="NCBI Taxonomy" id="9258"/>
    <lineage>
        <taxon>Eukaryota</taxon>
        <taxon>Metazoa</taxon>
        <taxon>Chordata</taxon>
        <taxon>Craniata</taxon>
        <taxon>Vertebrata</taxon>
        <taxon>Euteleostomi</taxon>
        <taxon>Mammalia</taxon>
        <taxon>Monotremata</taxon>
        <taxon>Ornithorhynchidae</taxon>
        <taxon>Ornithorhynchus</taxon>
    </lineage>
</organism>
<reference evidence="2" key="3">
    <citation type="submission" date="2025-09" db="UniProtKB">
        <authorList>
            <consortium name="Ensembl"/>
        </authorList>
    </citation>
    <scope>IDENTIFICATION</scope>
    <source>
        <strain evidence="2">Glennie</strain>
    </source>
</reference>
<dbReference type="Proteomes" id="UP000002279">
    <property type="component" value="Chromosome X5"/>
</dbReference>
<dbReference type="KEGG" id="oaa:114807939"/>
<accession>A0A6I8N313</accession>
<sequence length="164" mass="19051">MEEFSNSEPKAPEFENFQDFHVTESQATLKVIKREVKPVRMDQSQEPEAKPKTFFRQGASFGTREHFRESRKPLAFHRVLVFYAILFWAVIVCIIYMRCKIYDLEKRVESLATYLESYNAEKKPSEVGSQVLDTVGVICEGLTANVLKLEKIQDNLQKLLKNNN</sequence>
<dbReference type="RefSeq" id="XP_028910677.1">
    <property type="nucleotide sequence ID" value="XM_029054844.2"/>
</dbReference>
<evidence type="ECO:0000313" key="3">
    <source>
        <dbReference type="Proteomes" id="UP000002279"/>
    </source>
</evidence>
<dbReference type="GeneID" id="114807939"/>
<name>A0A6I8N313_ORNAN</name>
<dbReference type="InParanoid" id="A0A6I8N313"/>
<proteinExistence type="predicted"/>
<keyword evidence="3" id="KW-1185">Reference proteome</keyword>
<dbReference type="PANTHER" id="PTHR46645">
    <property type="entry name" value="GRAM DOMAIN-CONTAINING PROTEIN 2B-RELATED"/>
    <property type="match status" value="1"/>
</dbReference>
<reference evidence="2 3" key="1">
    <citation type="journal article" date="2008" name="Nature">
        <title>Genome analysis of the platypus reveals unique signatures of evolution.</title>
        <authorList>
            <person name="Warren W.C."/>
            <person name="Hillier L.W."/>
            <person name="Marshall Graves J.A."/>
            <person name="Birney E."/>
            <person name="Ponting C.P."/>
            <person name="Grutzner F."/>
            <person name="Belov K."/>
            <person name="Miller W."/>
            <person name="Clarke L."/>
            <person name="Chinwalla A.T."/>
            <person name="Yang S.P."/>
            <person name="Heger A."/>
            <person name="Locke D.P."/>
            <person name="Miethke P."/>
            <person name="Waters P.D."/>
            <person name="Veyrunes F."/>
            <person name="Fulton L."/>
            <person name="Fulton B."/>
            <person name="Graves T."/>
            <person name="Wallis J."/>
            <person name="Puente X.S."/>
            <person name="Lopez-Otin C."/>
            <person name="Ordonez G.R."/>
            <person name="Eichler E.E."/>
            <person name="Chen L."/>
            <person name="Cheng Z."/>
            <person name="Deakin J.E."/>
            <person name="Alsop A."/>
            <person name="Thompson K."/>
            <person name="Kirby P."/>
            <person name="Papenfuss A.T."/>
            <person name="Wakefield M.J."/>
            <person name="Olender T."/>
            <person name="Lancet D."/>
            <person name="Huttley G.A."/>
            <person name="Smit A.F."/>
            <person name="Pask A."/>
            <person name="Temple-Smith P."/>
            <person name="Batzer M.A."/>
            <person name="Walker J.A."/>
            <person name="Konkel M.K."/>
            <person name="Harris R.S."/>
            <person name="Whittington C.M."/>
            <person name="Wong E.S."/>
            <person name="Gemmell N.J."/>
            <person name="Buschiazzo E."/>
            <person name="Vargas Jentzsch I.M."/>
            <person name="Merkel A."/>
            <person name="Schmitz J."/>
            <person name="Zemann A."/>
            <person name="Churakov G."/>
            <person name="Kriegs J.O."/>
            <person name="Brosius J."/>
            <person name="Murchison E.P."/>
            <person name="Sachidanandam R."/>
            <person name="Smith C."/>
            <person name="Hannon G.J."/>
            <person name="Tsend-Ayush E."/>
            <person name="McMillan D."/>
            <person name="Attenborough R."/>
            <person name="Rens W."/>
            <person name="Ferguson-Smith M."/>
            <person name="Lefevre C.M."/>
            <person name="Sharp J.A."/>
            <person name="Nicholas K.R."/>
            <person name="Ray D.A."/>
            <person name="Kube M."/>
            <person name="Reinhardt R."/>
            <person name="Pringle T.H."/>
            <person name="Taylor J."/>
            <person name="Jones R.C."/>
            <person name="Nixon B."/>
            <person name="Dacheux J.L."/>
            <person name="Niwa H."/>
            <person name="Sekita Y."/>
            <person name="Huang X."/>
            <person name="Stark A."/>
            <person name="Kheradpour P."/>
            <person name="Kellis M."/>
            <person name="Flicek P."/>
            <person name="Chen Y."/>
            <person name="Webber C."/>
            <person name="Hardison R."/>
            <person name="Nelson J."/>
            <person name="Hallsworth-Pepin K."/>
            <person name="Delehaunty K."/>
            <person name="Markovic C."/>
            <person name="Minx P."/>
            <person name="Feng Y."/>
            <person name="Kremitzki C."/>
            <person name="Mitreva M."/>
            <person name="Glasscock J."/>
            <person name="Wylie T."/>
            <person name="Wohldmann P."/>
            <person name="Thiru P."/>
            <person name="Nhan M.N."/>
            <person name="Pohl C.S."/>
            <person name="Smith S.M."/>
            <person name="Hou S."/>
            <person name="Nefedov M."/>
            <person name="de Jong P.J."/>
            <person name="Renfree M.B."/>
            <person name="Mardis E.R."/>
            <person name="Wilson R.K."/>
        </authorList>
    </citation>
    <scope>NUCLEOTIDE SEQUENCE [LARGE SCALE GENOMIC DNA]</scope>
    <source>
        <strain evidence="2 3">Glennie</strain>
    </source>
</reference>
<dbReference type="OrthoDB" id="74360at2759"/>
<keyword evidence="1" id="KW-1133">Transmembrane helix</keyword>
<dbReference type="PANTHER" id="PTHR46645:SF2">
    <property type="entry name" value="GRAM DOMAIN-CONTAINING PROTEIN 2B"/>
    <property type="match status" value="1"/>
</dbReference>
<feature type="transmembrane region" description="Helical" evidence="1">
    <location>
        <begin position="75"/>
        <end position="97"/>
    </location>
</feature>
<dbReference type="Ensembl" id="ENSOANT00000062890.1">
    <property type="protein sequence ID" value="ENSOANP00000035479.1"/>
    <property type="gene ID" value="ENSOANG00000041735.1"/>
</dbReference>
<gene>
    <name evidence="2" type="primary">LOC114807939</name>
</gene>
<protein>
    <submittedName>
        <fullName evidence="2">Uncharacterized protein</fullName>
    </submittedName>
</protein>
<dbReference type="InterPro" id="IPR052633">
    <property type="entry name" value="GRAM_domain_protein_2B"/>
</dbReference>
<dbReference type="Bgee" id="ENSOANG00000041735">
    <property type="expression patterns" value="Expressed in testis and 3 other cell types or tissues"/>
</dbReference>
<keyword evidence="1" id="KW-0472">Membrane</keyword>
<keyword evidence="1" id="KW-0812">Transmembrane</keyword>
<evidence type="ECO:0000256" key="1">
    <source>
        <dbReference type="SAM" id="Phobius"/>
    </source>
</evidence>